<dbReference type="InterPro" id="IPR013320">
    <property type="entry name" value="ConA-like_dom_sf"/>
</dbReference>
<dbReference type="Gene3D" id="2.60.120.920">
    <property type="match status" value="1"/>
</dbReference>
<feature type="domain" description="SOCS box" evidence="6">
    <location>
        <begin position="236"/>
        <end position="283"/>
    </location>
</feature>
<dbReference type="Pfam" id="PF00622">
    <property type="entry name" value="SPRY"/>
    <property type="match status" value="1"/>
</dbReference>
<dbReference type="InterPro" id="IPR043136">
    <property type="entry name" value="B30.2/SPRY_sf"/>
</dbReference>
<evidence type="ECO:0000259" key="6">
    <source>
        <dbReference type="PROSITE" id="PS50225"/>
    </source>
</evidence>
<comment type="subcellular location">
    <subcellularLocation>
        <location evidence="1">Nucleus</location>
    </subcellularLocation>
</comment>
<comment type="caution">
    <text evidence="7">The sequence shown here is derived from an EMBL/GenBank/DDBJ whole genome shotgun (WGS) entry which is preliminary data.</text>
</comment>
<evidence type="ECO:0000313" key="7">
    <source>
        <dbReference type="EMBL" id="KAK3091371.1"/>
    </source>
</evidence>
<dbReference type="Proteomes" id="UP001186944">
    <property type="component" value="Unassembled WGS sequence"/>
</dbReference>
<dbReference type="PROSITE" id="PS50225">
    <property type="entry name" value="SOCS"/>
    <property type="match status" value="1"/>
</dbReference>
<dbReference type="FunFam" id="2.60.120.920:FF:000079">
    <property type="entry name" value="Predicted protein"/>
    <property type="match status" value="1"/>
</dbReference>
<dbReference type="AlphaFoldDB" id="A0AA88Y002"/>
<dbReference type="EMBL" id="VSWD01000010">
    <property type="protein sequence ID" value="KAK3091371.1"/>
    <property type="molecule type" value="Genomic_DNA"/>
</dbReference>
<dbReference type="CDD" id="cd12876">
    <property type="entry name" value="SPRY_SOCS3"/>
    <property type="match status" value="1"/>
</dbReference>
<organism evidence="7 8">
    <name type="scientific">Pinctada imbricata</name>
    <name type="common">Atlantic pearl-oyster</name>
    <name type="synonym">Pinctada martensii</name>
    <dbReference type="NCBI Taxonomy" id="66713"/>
    <lineage>
        <taxon>Eukaryota</taxon>
        <taxon>Metazoa</taxon>
        <taxon>Spiralia</taxon>
        <taxon>Lophotrochozoa</taxon>
        <taxon>Mollusca</taxon>
        <taxon>Bivalvia</taxon>
        <taxon>Autobranchia</taxon>
        <taxon>Pteriomorphia</taxon>
        <taxon>Pterioida</taxon>
        <taxon>Pterioidea</taxon>
        <taxon>Pteriidae</taxon>
        <taxon>Pinctada</taxon>
    </lineage>
</organism>
<dbReference type="PANTHER" id="PTHR12245:SF16">
    <property type="entry name" value="SPRY DOMAIN-CONTAINING SOCS BOX PROTEIN 3-LIKE"/>
    <property type="match status" value="1"/>
</dbReference>
<evidence type="ECO:0000256" key="2">
    <source>
        <dbReference type="ARBA" id="ARBA00010910"/>
    </source>
</evidence>
<dbReference type="InterPro" id="IPR001870">
    <property type="entry name" value="B30.2/SPRY"/>
</dbReference>
<protein>
    <recommendedName>
        <fullName evidence="3">SPRY domain-containing SOCS box protein 3</fullName>
    </recommendedName>
</protein>
<dbReference type="GO" id="GO:0019005">
    <property type="term" value="C:SCF ubiquitin ligase complex"/>
    <property type="evidence" value="ECO:0007669"/>
    <property type="project" value="TreeGrafter"/>
</dbReference>
<dbReference type="PANTHER" id="PTHR12245">
    <property type="entry name" value="SPRY DOMAIN CONTAINING SOCS BOX PROTEIN"/>
    <property type="match status" value="1"/>
</dbReference>
<keyword evidence="4" id="KW-0539">Nucleus</keyword>
<sequence length="283" mass="31786">MPGSRLTVLDTVMPIYDNSNFKIAANHDVTSEWHYFSVCGFLADGTLTAFIQSPPSYGITSSFREYQTEKWVWDQYSKSPEVCLSRDLQNAYFHTDPVFMSMGTAGVRGTKGFTEGEHYWEVIFLEPPSGTSVMVGVGTEKALLHLGNFNFVDLIGLDTESWGLSYKGDIWHNGRKQQYCEAFFQEATVIGCHLNFYNGTLTFYKNGENLGVAFTGLDKVKVPLFPTISSTACDTELGLGLQFCRYLTLQEKCLQTIKRTLDYDDSIDCLPLPKVLKASLKEL</sequence>
<dbReference type="GO" id="GO:0043161">
    <property type="term" value="P:proteasome-mediated ubiquitin-dependent protein catabolic process"/>
    <property type="evidence" value="ECO:0007669"/>
    <property type="project" value="TreeGrafter"/>
</dbReference>
<dbReference type="PROSITE" id="PS50188">
    <property type="entry name" value="B302_SPRY"/>
    <property type="match status" value="1"/>
</dbReference>
<dbReference type="InterPro" id="IPR003877">
    <property type="entry name" value="SPRY_dom"/>
</dbReference>
<keyword evidence="8" id="KW-1185">Reference proteome</keyword>
<name>A0AA88Y002_PINIB</name>
<dbReference type="GO" id="GO:0005634">
    <property type="term" value="C:nucleus"/>
    <property type="evidence" value="ECO:0007669"/>
    <property type="project" value="UniProtKB-SubCell"/>
</dbReference>
<dbReference type="SUPFAM" id="SSF49899">
    <property type="entry name" value="Concanavalin A-like lectins/glucanases"/>
    <property type="match status" value="1"/>
</dbReference>
<feature type="domain" description="B30.2/SPRY" evidence="5">
    <location>
        <begin position="51"/>
        <end position="246"/>
    </location>
</feature>
<evidence type="ECO:0000256" key="3">
    <source>
        <dbReference type="ARBA" id="ARBA00014684"/>
    </source>
</evidence>
<comment type="similarity">
    <text evidence="2">Belongs to the SPSB family.</text>
</comment>
<accession>A0AA88Y002</accession>
<dbReference type="InterPro" id="IPR001496">
    <property type="entry name" value="SOCS_box"/>
</dbReference>
<dbReference type="InterPro" id="IPR050672">
    <property type="entry name" value="FBXO45-Fsn/SPSB_families"/>
</dbReference>
<evidence type="ECO:0000256" key="1">
    <source>
        <dbReference type="ARBA" id="ARBA00004123"/>
    </source>
</evidence>
<evidence type="ECO:0000313" key="8">
    <source>
        <dbReference type="Proteomes" id="UP001186944"/>
    </source>
</evidence>
<dbReference type="InterPro" id="IPR035754">
    <property type="entry name" value="SPRY_SPSB3"/>
</dbReference>
<dbReference type="SMART" id="SM00449">
    <property type="entry name" value="SPRY"/>
    <property type="match status" value="1"/>
</dbReference>
<gene>
    <name evidence="7" type="ORF">FSP39_019344</name>
</gene>
<evidence type="ECO:0000259" key="5">
    <source>
        <dbReference type="PROSITE" id="PS50188"/>
    </source>
</evidence>
<reference evidence="7" key="1">
    <citation type="submission" date="2019-08" db="EMBL/GenBank/DDBJ databases">
        <title>The improved chromosome-level genome for the pearl oyster Pinctada fucata martensii using PacBio sequencing and Hi-C.</title>
        <authorList>
            <person name="Zheng Z."/>
        </authorList>
    </citation>
    <scope>NUCLEOTIDE SEQUENCE</scope>
    <source>
        <strain evidence="7">ZZ-2019</strain>
        <tissue evidence="7">Adductor muscle</tissue>
    </source>
</reference>
<proteinExistence type="inferred from homology"/>
<evidence type="ECO:0000256" key="4">
    <source>
        <dbReference type="ARBA" id="ARBA00023242"/>
    </source>
</evidence>